<dbReference type="GO" id="GO:0046872">
    <property type="term" value="F:metal ion binding"/>
    <property type="evidence" value="ECO:0007669"/>
    <property type="project" value="UniProtKB-KW"/>
</dbReference>
<dbReference type="InterPro" id="IPR007197">
    <property type="entry name" value="rSAM"/>
</dbReference>
<keyword evidence="3" id="KW-0479">Metal-binding</keyword>
<dbReference type="GO" id="GO:0051536">
    <property type="term" value="F:iron-sulfur cluster binding"/>
    <property type="evidence" value="ECO:0007669"/>
    <property type="project" value="UniProtKB-KW"/>
</dbReference>
<sequence length="425" mass="47858">MSGATAESATAEPPIFWLPKKCADMNNGSKGRAKPMRADRMLPLFALSPEPLRKKAVEAWCLWRKRRVSANKTPRALIFFITHRCNLRCSHCFFWREINQGVTELTLDEIRKIARSMRHPLSLSLTGGEPFLRSDIPDILDAFNEGCGMHEAAVATNGVLTERIDQTVSDILKRRYLSSFGVQVSIDGTEATHDAIRQVPGTFQKAMKTIAALAELTKQDSRLSVHAGVAVQKRNLSELEAVVETLLPFRIPIRFNIVRGGSFGVFGLPRSAAVDHDPADHDNTFLTVAEIREAYRRLIRLNDTAPYRFWSERQRRIWELSLAMLESRRPVFPCYASRMESVLYAQGDVAFCELSRSFANIRDFGLDMAALWASDAARTMRPLISKCFCIHGCNLTTGLTFDSKTVESVLLERAQRHLGKQEPDT</sequence>
<comment type="cofactor">
    <cofactor evidence="1">
        <name>[4Fe-4S] cluster</name>
        <dbReference type="ChEBI" id="CHEBI:49883"/>
    </cofactor>
</comment>
<accession>A0A7C4RSI5</accession>
<dbReference type="AlphaFoldDB" id="A0A7C4RSI5"/>
<dbReference type="GO" id="GO:0003824">
    <property type="term" value="F:catalytic activity"/>
    <property type="evidence" value="ECO:0007669"/>
    <property type="project" value="InterPro"/>
</dbReference>
<dbReference type="Gene3D" id="3.20.20.70">
    <property type="entry name" value="Aldolase class I"/>
    <property type="match status" value="1"/>
</dbReference>
<dbReference type="SUPFAM" id="SSF102114">
    <property type="entry name" value="Radical SAM enzymes"/>
    <property type="match status" value="1"/>
</dbReference>
<reference evidence="7" key="1">
    <citation type="journal article" date="2020" name="mSystems">
        <title>Genome- and Community-Level Interaction Insights into Carbon Utilization and Element Cycling Functions of Hydrothermarchaeota in Hydrothermal Sediment.</title>
        <authorList>
            <person name="Zhou Z."/>
            <person name="Liu Y."/>
            <person name="Xu W."/>
            <person name="Pan J."/>
            <person name="Luo Z.H."/>
            <person name="Li M."/>
        </authorList>
    </citation>
    <scope>NUCLEOTIDE SEQUENCE [LARGE SCALE GENOMIC DNA]</scope>
    <source>
        <strain evidence="7">SpSt-477</strain>
    </source>
</reference>
<dbReference type="CDD" id="cd01335">
    <property type="entry name" value="Radical_SAM"/>
    <property type="match status" value="1"/>
</dbReference>
<dbReference type="PANTHER" id="PTHR11228">
    <property type="entry name" value="RADICAL SAM DOMAIN PROTEIN"/>
    <property type="match status" value="1"/>
</dbReference>
<dbReference type="InterPro" id="IPR013785">
    <property type="entry name" value="Aldolase_TIM"/>
</dbReference>
<proteinExistence type="predicted"/>
<name>A0A7C4RSI5_9BACT</name>
<dbReference type="SFLD" id="SFLDG01067">
    <property type="entry name" value="SPASM/twitch_domain_containing"/>
    <property type="match status" value="1"/>
</dbReference>
<evidence type="ECO:0000256" key="1">
    <source>
        <dbReference type="ARBA" id="ARBA00001966"/>
    </source>
</evidence>
<feature type="domain" description="Radical SAM core" evidence="6">
    <location>
        <begin position="71"/>
        <end position="308"/>
    </location>
</feature>
<dbReference type="EMBL" id="DSUH01000186">
    <property type="protein sequence ID" value="HGU32757.1"/>
    <property type="molecule type" value="Genomic_DNA"/>
</dbReference>
<keyword evidence="2" id="KW-0949">S-adenosyl-L-methionine</keyword>
<evidence type="ECO:0000256" key="4">
    <source>
        <dbReference type="ARBA" id="ARBA00023004"/>
    </source>
</evidence>
<dbReference type="InterPro" id="IPR058240">
    <property type="entry name" value="rSAM_sf"/>
</dbReference>
<organism evidence="7">
    <name type="scientific">Desulfatirhabdium butyrativorans</name>
    <dbReference type="NCBI Taxonomy" id="340467"/>
    <lineage>
        <taxon>Bacteria</taxon>
        <taxon>Pseudomonadati</taxon>
        <taxon>Thermodesulfobacteriota</taxon>
        <taxon>Desulfobacteria</taxon>
        <taxon>Desulfobacterales</taxon>
        <taxon>Desulfatirhabdiaceae</taxon>
        <taxon>Desulfatirhabdium</taxon>
    </lineage>
</organism>
<dbReference type="Pfam" id="PF04055">
    <property type="entry name" value="Radical_SAM"/>
    <property type="match status" value="1"/>
</dbReference>
<keyword evidence="4" id="KW-0408">Iron</keyword>
<dbReference type="PROSITE" id="PS51918">
    <property type="entry name" value="RADICAL_SAM"/>
    <property type="match status" value="1"/>
</dbReference>
<evidence type="ECO:0000256" key="3">
    <source>
        <dbReference type="ARBA" id="ARBA00022723"/>
    </source>
</evidence>
<evidence type="ECO:0000256" key="5">
    <source>
        <dbReference type="ARBA" id="ARBA00023014"/>
    </source>
</evidence>
<evidence type="ECO:0000313" key="7">
    <source>
        <dbReference type="EMBL" id="HGU32757.1"/>
    </source>
</evidence>
<dbReference type="InterPro" id="IPR050377">
    <property type="entry name" value="Radical_SAM_PqqE_MftC-like"/>
</dbReference>
<gene>
    <name evidence="7" type="ORF">ENS29_07870</name>
</gene>
<evidence type="ECO:0000259" key="6">
    <source>
        <dbReference type="PROSITE" id="PS51918"/>
    </source>
</evidence>
<comment type="caution">
    <text evidence="7">The sequence shown here is derived from an EMBL/GenBank/DDBJ whole genome shotgun (WGS) entry which is preliminary data.</text>
</comment>
<evidence type="ECO:0000256" key="2">
    <source>
        <dbReference type="ARBA" id="ARBA00022691"/>
    </source>
</evidence>
<dbReference type="SFLD" id="SFLDS00029">
    <property type="entry name" value="Radical_SAM"/>
    <property type="match status" value="1"/>
</dbReference>
<dbReference type="PANTHER" id="PTHR11228:SF7">
    <property type="entry name" value="PQQA PEPTIDE CYCLASE"/>
    <property type="match status" value="1"/>
</dbReference>
<protein>
    <submittedName>
        <fullName evidence="7">Radical SAM protein</fullName>
    </submittedName>
</protein>
<keyword evidence="5" id="KW-0411">Iron-sulfur</keyword>